<dbReference type="InterPro" id="IPR005123">
    <property type="entry name" value="Oxoglu/Fe-dep_dioxygenase_dom"/>
</dbReference>
<dbReference type="GO" id="GO:0046872">
    <property type="term" value="F:metal ion binding"/>
    <property type="evidence" value="ECO:0007669"/>
    <property type="project" value="UniProtKB-KW"/>
</dbReference>
<dbReference type="Proteomes" id="UP000489600">
    <property type="component" value="Unassembled WGS sequence"/>
</dbReference>
<evidence type="ECO:0000256" key="3">
    <source>
        <dbReference type="RuleBase" id="RU003682"/>
    </source>
</evidence>
<dbReference type="Pfam" id="PF03171">
    <property type="entry name" value="2OG-FeII_Oxy"/>
    <property type="match status" value="1"/>
</dbReference>
<dbReference type="Pfam" id="PF14226">
    <property type="entry name" value="DIOX_N"/>
    <property type="match status" value="1"/>
</dbReference>
<proteinExistence type="inferred from homology"/>
<gene>
    <name evidence="5" type="ORF">ANE_LOCUS8187</name>
</gene>
<protein>
    <recommendedName>
        <fullName evidence="4">Fe2OG dioxygenase domain-containing protein</fullName>
    </recommendedName>
</protein>
<reference evidence="5" key="1">
    <citation type="submission" date="2019-07" db="EMBL/GenBank/DDBJ databases">
        <authorList>
            <person name="Dittberner H."/>
        </authorList>
    </citation>
    <scope>NUCLEOTIDE SEQUENCE [LARGE SCALE GENOMIC DNA]</scope>
</reference>
<sequence>MTISSKTRFPLSLPVIDFSSRDLKPKTPEWDSVRTRVRKALEEYGCFEALFDGASTELRKAIFKAAEELYDLPLETKLSTKVSTKSGQIYKGYGTIPTMPLYEVMGFYGVDNPEVVDDLTYKLWPQGNITFSKNVQSFAEKLIELNVKVRTMILESFGLEKYVKDHLNSATNQFQLIKYKGLSDNTEEKLGFDPHIDRQFLTILSQNDVVDGLEIKTKDGEEWIKSKPSQDSSFLVMAGASLHVLLNGGVFPPLHRVVMTGKKDRYVAGLFLRPKEGLIINAPEEIVDDEHPRLYKPFDYEDYVKFTNTYTKKRDLSNLKTYCGI</sequence>
<dbReference type="InterPro" id="IPR027443">
    <property type="entry name" value="IPNS-like_sf"/>
</dbReference>
<evidence type="ECO:0000256" key="2">
    <source>
        <dbReference type="ARBA" id="ARBA00023004"/>
    </source>
</evidence>
<dbReference type="InterPro" id="IPR026992">
    <property type="entry name" value="DIOX_N"/>
</dbReference>
<evidence type="ECO:0000259" key="4">
    <source>
        <dbReference type="PROSITE" id="PS51471"/>
    </source>
</evidence>
<dbReference type="PANTHER" id="PTHR47990">
    <property type="entry name" value="2-OXOGLUTARATE (2OG) AND FE(II)-DEPENDENT OXYGENASE SUPERFAMILY PROTEIN-RELATED"/>
    <property type="match status" value="1"/>
</dbReference>
<dbReference type="EMBL" id="CABITT030000003">
    <property type="protein sequence ID" value="VVA97742.1"/>
    <property type="molecule type" value="Genomic_DNA"/>
</dbReference>
<dbReference type="InterPro" id="IPR044861">
    <property type="entry name" value="IPNS-like_FE2OG_OXY"/>
</dbReference>
<evidence type="ECO:0000313" key="6">
    <source>
        <dbReference type="Proteomes" id="UP000489600"/>
    </source>
</evidence>
<keyword evidence="6" id="KW-1185">Reference proteome</keyword>
<dbReference type="AlphaFoldDB" id="A0A565B865"/>
<dbReference type="PROSITE" id="PS51471">
    <property type="entry name" value="FE2OG_OXY"/>
    <property type="match status" value="1"/>
</dbReference>
<dbReference type="InterPro" id="IPR050231">
    <property type="entry name" value="Iron_ascorbate_oxido_reductase"/>
</dbReference>
<evidence type="ECO:0000256" key="1">
    <source>
        <dbReference type="ARBA" id="ARBA00022723"/>
    </source>
</evidence>
<dbReference type="OrthoDB" id="627829at2759"/>
<keyword evidence="3" id="KW-0560">Oxidoreductase</keyword>
<accession>A0A565B865</accession>
<feature type="domain" description="Fe2OG dioxygenase" evidence="4">
    <location>
        <begin position="170"/>
        <end position="274"/>
    </location>
</feature>
<comment type="caution">
    <text evidence="5">The sequence shown here is derived from an EMBL/GenBank/DDBJ whole genome shotgun (WGS) entry which is preliminary data.</text>
</comment>
<dbReference type="SUPFAM" id="SSF51197">
    <property type="entry name" value="Clavaminate synthase-like"/>
    <property type="match status" value="1"/>
</dbReference>
<comment type="similarity">
    <text evidence="3">Belongs to the iron/ascorbate-dependent oxidoreductase family.</text>
</comment>
<evidence type="ECO:0000313" key="5">
    <source>
        <dbReference type="EMBL" id="VVA97742.1"/>
    </source>
</evidence>
<dbReference type="GO" id="GO:0016491">
    <property type="term" value="F:oxidoreductase activity"/>
    <property type="evidence" value="ECO:0007669"/>
    <property type="project" value="UniProtKB-KW"/>
</dbReference>
<name>A0A565B865_9BRAS</name>
<dbReference type="Gene3D" id="2.60.120.330">
    <property type="entry name" value="B-lactam Antibiotic, Isopenicillin N Synthase, Chain"/>
    <property type="match status" value="1"/>
</dbReference>
<keyword evidence="2 3" id="KW-0408">Iron</keyword>
<organism evidence="5 6">
    <name type="scientific">Arabis nemorensis</name>
    <dbReference type="NCBI Taxonomy" id="586526"/>
    <lineage>
        <taxon>Eukaryota</taxon>
        <taxon>Viridiplantae</taxon>
        <taxon>Streptophyta</taxon>
        <taxon>Embryophyta</taxon>
        <taxon>Tracheophyta</taxon>
        <taxon>Spermatophyta</taxon>
        <taxon>Magnoliopsida</taxon>
        <taxon>eudicotyledons</taxon>
        <taxon>Gunneridae</taxon>
        <taxon>Pentapetalae</taxon>
        <taxon>rosids</taxon>
        <taxon>malvids</taxon>
        <taxon>Brassicales</taxon>
        <taxon>Brassicaceae</taxon>
        <taxon>Arabideae</taxon>
        <taxon>Arabis</taxon>
    </lineage>
</organism>
<keyword evidence="1 3" id="KW-0479">Metal-binding</keyword>